<protein>
    <submittedName>
        <fullName evidence="2">Outer membrane surface antigen</fullName>
    </submittedName>
</protein>
<dbReference type="EMBL" id="SLWL01000001">
    <property type="protein sequence ID" value="TCO16225.1"/>
    <property type="molecule type" value="Genomic_DNA"/>
</dbReference>
<dbReference type="Proteomes" id="UP000294881">
    <property type="component" value="Unassembled WGS sequence"/>
</dbReference>
<evidence type="ECO:0000259" key="1">
    <source>
        <dbReference type="Pfam" id="PF16998"/>
    </source>
</evidence>
<accession>A0A4R2GYS2</accession>
<dbReference type="InterPro" id="IPR032635">
    <property type="entry name" value="Anti_2"/>
</dbReference>
<feature type="domain" description="Surface antigen" evidence="1">
    <location>
        <begin position="74"/>
        <end position="179"/>
    </location>
</feature>
<comment type="caution">
    <text evidence="2">The sequence shown here is derived from an EMBL/GenBank/DDBJ whole genome shotgun (WGS) entry which is preliminary data.</text>
</comment>
<name>A0A4R2GYS2_9HYPH</name>
<dbReference type="Pfam" id="PF16998">
    <property type="entry name" value="17kDa_Anti_2"/>
    <property type="match status" value="1"/>
</dbReference>
<keyword evidence="3" id="KW-1185">Reference proteome</keyword>
<sequence length="186" mass="19803">MQSSATSRTPASALALYMRHLAFREGRARCEMGRNGSARRPRLFLSARCGAAVAVCLALSGCGFSIPIKPLAGDDVVTGSITPAESEIRLAPGLTDEDWRRASNAMSVALDPLGNGERAGWDNPETGHSGAFRPAGLPFVRAGEVCRAWVADVKTKVVSRHQEGTSCRAPGEDWRIAANQKVAEAR</sequence>
<dbReference type="AlphaFoldDB" id="A0A4R2GYS2"/>
<proteinExistence type="predicted"/>
<gene>
    <name evidence="2" type="ORF">EV666_101478</name>
</gene>
<organism evidence="2 3">
    <name type="scientific">Camelimonas lactis</name>
    <dbReference type="NCBI Taxonomy" id="659006"/>
    <lineage>
        <taxon>Bacteria</taxon>
        <taxon>Pseudomonadati</taxon>
        <taxon>Pseudomonadota</taxon>
        <taxon>Alphaproteobacteria</taxon>
        <taxon>Hyphomicrobiales</taxon>
        <taxon>Chelatococcaceae</taxon>
        <taxon>Camelimonas</taxon>
    </lineage>
</organism>
<evidence type="ECO:0000313" key="2">
    <source>
        <dbReference type="EMBL" id="TCO16225.1"/>
    </source>
</evidence>
<reference evidence="2 3" key="1">
    <citation type="submission" date="2019-03" db="EMBL/GenBank/DDBJ databases">
        <title>Genomic Encyclopedia of Type Strains, Phase IV (KMG-IV): sequencing the most valuable type-strain genomes for metagenomic binning, comparative biology and taxonomic classification.</title>
        <authorList>
            <person name="Goeker M."/>
        </authorList>
    </citation>
    <scope>NUCLEOTIDE SEQUENCE [LARGE SCALE GENOMIC DNA]</scope>
    <source>
        <strain evidence="2 3">DSM 22958</strain>
    </source>
</reference>
<evidence type="ECO:0000313" key="3">
    <source>
        <dbReference type="Proteomes" id="UP000294881"/>
    </source>
</evidence>